<dbReference type="VEuPathDB" id="FungiDB:VP01_675g7"/>
<dbReference type="AlphaFoldDB" id="A0A0L6UEN2"/>
<evidence type="ECO:0000313" key="3">
    <source>
        <dbReference type="Proteomes" id="UP000037035"/>
    </source>
</evidence>
<reference evidence="2 3" key="1">
    <citation type="submission" date="2015-08" db="EMBL/GenBank/DDBJ databases">
        <title>Next Generation Sequencing and Analysis of the Genome of Puccinia sorghi L Schw, the Causal Agent of Maize Common Rust.</title>
        <authorList>
            <person name="Rochi L."/>
            <person name="Burguener G."/>
            <person name="Darino M."/>
            <person name="Turjanski A."/>
            <person name="Kreff E."/>
            <person name="Dieguez M.J."/>
            <person name="Sacco F."/>
        </authorList>
    </citation>
    <scope>NUCLEOTIDE SEQUENCE [LARGE SCALE GENOMIC DNA]</scope>
    <source>
        <strain evidence="2 3">RO10H11247</strain>
    </source>
</reference>
<feature type="region of interest" description="Disordered" evidence="1">
    <location>
        <begin position="29"/>
        <end position="122"/>
    </location>
</feature>
<comment type="caution">
    <text evidence="2">The sequence shown here is derived from an EMBL/GenBank/DDBJ whole genome shotgun (WGS) entry which is preliminary data.</text>
</comment>
<evidence type="ECO:0000256" key="1">
    <source>
        <dbReference type="SAM" id="MobiDB-lite"/>
    </source>
</evidence>
<gene>
    <name evidence="2" type="ORF">VP01_675g7</name>
</gene>
<dbReference type="EMBL" id="LAVV01012117">
    <property type="protein sequence ID" value="KNZ47004.1"/>
    <property type="molecule type" value="Genomic_DNA"/>
</dbReference>
<name>A0A0L6UEN2_9BASI</name>
<sequence>MLDRNPTERKKIWENSRAALLCSNNLGGKLSEGLSVGSERPNGVVGRRDGGRHIAGKMAGPDDHDLDLKQASLPSPSRCTPSPGPSPSPSSESGHHARSLSRTTPPHFPVESIDGHHEPDSSAKEEELIMERWFLFFLGSGEGTKPDPEALERDRNSLSLPFHFPLVCIQSRERERHPQAVEVVLFFFFKKKKQRSCPPPEIFGAEKKSPYCSFFFFSVRKGYRSHHNFPYQFVRVQGSSMEIITAVDLTRRRAQEMLDESLHKTSVQPTGSLFVTKNKWGDFNLTRNFLPYSIMVNRNPISRGGCNRVMVKKKTQLTAPLMDAMKSPSYIPDLRSDTAGPKDKINTCQVVVNLQQRRLSQYSKKEKATPSFLSNEAQATIPCAYKDRGRNILINMQEISVSSTHKEEEEEEEWTNRELEHEKLMGWWVASELPALGPGCFRDDIVHFSVACSSSCFLVFFLINPLDSPHPHHILSPRPLVVCREPSYSRSKSQSFFFFHQDFPFDSITIILKTNYYPPRISHQTSLFACSETLLVSRSVPFYFFLIRARLWGWCSVSYQGAVLQGAKDLFRLLDVSFSCVISVAHPSSASD</sequence>
<proteinExistence type="predicted"/>
<feature type="compositionally biased region" description="Basic and acidic residues" evidence="1">
    <location>
        <begin position="113"/>
        <end position="122"/>
    </location>
</feature>
<protein>
    <submittedName>
        <fullName evidence="2">Uncharacterized protein</fullName>
    </submittedName>
</protein>
<evidence type="ECO:0000313" key="2">
    <source>
        <dbReference type="EMBL" id="KNZ47004.1"/>
    </source>
</evidence>
<keyword evidence="3" id="KW-1185">Reference proteome</keyword>
<organism evidence="2 3">
    <name type="scientific">Puccinia sorghi</name>
    <dbReference type="NCBI Taxonomy" id="27349"/>
    <lineage>
        <taxon>Eukaryota</taxon>
        <taxon>Fungi</taxon>
        <taxon>Dikarya</taxon>
        <taxon>Basidiomycota</taxon>
        <taxon>Pucciniomycotina</taxon>
        <taxon>Pucciniomycetes</taxon>
        <taxon>Pucciniales</taxon>
        <taxon>Pucciniaceae</taxon>
        <taxon>Puccinia</taxon>
    </lineage>
</organism>
<dbReference type="Proteomes" id="UP000037035">
    <property type="component" value="Unassembled WGS sequence"/>
</dbReference>
<accession>A0A0L6UEN2</accession>